<evidence type="ECO:0000313" key="6">
    <source>
        <dbReference type="Proteomes" id="UP000274841"/>
    </source>
</evidence>
<dbReference type="GO" id="GO:0044281">
    <property type="term" value="P:small molecule metabolic process"/>
    <property type="evidence" value="ECO:0007669"/>
    <property type="project" value="UniProtKB-ARBA"/>
</dbReference>
<reference evidence="5 6" key="1">
    <citation type="submission" date="2018-08" db="EMBL/GenBank/DDBJ databases">
        <title>Microbacterium oxydans strain HG3.</title>
        <authorList>
            <person name="ORTET P."/>
        </authorList>
    </citation>
    <scope>NUCLEOTIDE SEQUENCE [LARGE SCALE GENOMIC DNA]</scope>
    <source>
        <strain evidence="5 6">HG3</strain>
    </source>
</reference>
<dbReference type="NCBIfam" id="TIGR01549">
    <property type="entry name" value="HAD-SF-IA-v1"/>
    <property type="match status" value="1"/>
</dbReference>
<dbReference type="GO" id="GO:0008253">
    <property type="term" value="F:5'-nucleotidase activity"/>
    <property type="evidence" value="ECO:0007669"/>
    <property type="project" value="UniProtKB-EC"/>
</dbReference>
<dbReference type="Proteomes" id="UP000274841">
    <property type="component" value="Chromosome"/>
</dbReference>
<gene>
    <name evidence="5" type="primary">yjjG</name>
    <name evidence="5" type="ORF">CVS54_00195</name>
</gene>
<dbReference type="KEGG" id="moy:CVS54_00195"/>
<dbReference type="SFLD" id="SFLDS00003">
    <property type="entry name" value="Haloacid_Dehalogenase"/>
    <property type="match status" value="1"/>
</dbReference>
<dbReference type="PANTHER" id="PTHR46470">
    <property type="entry name" value="N-ACYLNEURAMINATE-9-PHOSPHATASE"/>
    <property type="match status" value="1"/>
</dbReference>
<dbReference type="InterPro" id="IPR006439">
    <property type="entry name" value="HAD-SF_hydro_IA"/>
</dbReference>
<evidence type="ECO:0000256" key="2">
    <source>
        <dbReference type="ARBA" id="ARBA00022723"/>
    </source>
</evidence>
<comment type="cofactor">
    <cofactor evidence="1">
        <name>Mg(2+)</name>
        <dbReference type="ChEBI" id="CHEBI:18420"/>
    </cofactor>
</comment>
<protein>
    <submittedName>
        <fullName evidence="5">Pyrimidine 5'-nucleotidase YjjG</fullName>
        <ecNumber evidence="5">3.1.3.5</ecNumber>
    </submittedName>
</protein>
<sequence length="243" mass="26211">MNTIPRCPYTRPASTHALTHLPVAVTFDLDDTLYPQSSWLEGAWQDVAQTAQSAFDVPAEVGFPRLMAVSAEGSARGGIIDTAFPELDPDQLTALVSAFHQYRASELEPYVGAVAILRGLRSRGVSTALITDGAPAGQHNKIDALGIRSLFDVITISDEHGRAYRKPHELPFLETARALDIPPARILHIGDRWDKDVKGAENAGYLGCLRVHTGEYGHVPCQADGKGTRCVRDLAGAAALLFT</sequence>
<evidence type="ECO:0000313" key="5">
    <source>
        <dbReference type="EMBL" id="AZS38898.1"/>
    </source>
</evidence>
<dbReference type="SFLD" id="SFLDG01129">
    <property type="entry name" value="C1.5:_HAD__Beta-PGM__Phosphata"/>
    <property type="match status" value="1"/>
</dbReference>
<dbReference type="Gene3D" id="1.10.150.520">
    <property type="match status" value="1"/>
</dbReference>
<keyword evidence="4" id="KW-0460">Magnesium</keyword>
<keyword evidence="3 5" id="KW-0378">Hydrolase</keyword>
<dbReference type="EC" id="3.1.3.5" evidence="5"/>
<keyword evidence="2" id="KW-0479">Metal-binding</keyword>
<dbReference type="EMBL" id="CP031422">
    <property type="protein sequence ID" value="AZS38898.1"/>
    <property type="molecule type" value="Genomic_DNA"/>
</dbReference>
<proteinExistence type="predicted"/>
<evidence type="ECO:0000256" key="4">
    <source>
        <dbReference type="ARBA" id="ARBA00022842"/>
    </source>
</evidence>
<accession>A0A3Q9J1S6</accession>
<dbReference type="Gene3D" id="3.40.50.1000">
    <property type="entry name" value="HAD superfamily/HAD-like"/>
    <property type="match status" value="1"/>
</dbReference>
<dbReference type="RefSeq" id="WP_127011515.1">
    <property type="nucleotide sequence ID" value="NZ_CP031422.1"/>
</dbReference>
<dbReference type="AlphaFoldDB" id="A0A3Q9J1S6"/>
<dbReference type="InterPro" id="IPR023214">
    <property type="entry name" value="HAD_sf"/>
</dbReference>
<dbReference type="InterPro" id="IPR036412">
    <property type="entry name" value="HAD-like_sf"/>
</dbReference>
<evidence type="ECO:0000256" key="1">
    <source>
        <dbReference type="ARBA" id="ARBA00001946"/>
    </source>
</evidence>
<organism evidence="5 6">
    <name type="scientific">Microbacterium oxydans</name>
    <dbReference type="NCBI Taxonomy" id="82380"/>
    <lineage>
        <taxon>Bacteria</taxon>
        <taxon>Bacillati</taxon>
        <taxon>Actinomycetota</taxon>
        <taxon>Actinomycetes</taxon>
        <taxon>Micrococcales</taxon>
        <taxon>Microbacteriaceae</taxon>
        <taxon>Microbacterium</taxon>
    </lineage>
</organism>
<evidence type="ECO:0000256" key="3">
    <source>
        <dbReference type="ARBA" id="ARBA00022801"/>
    </source>
</evidence>
<dbReference type="SUPFAM" id="SSF56784">
    <property type="entry name" value="HAD-like"/>
    <property type="match status" value="1"/>
</dbReference>
<dbReference type="GO" id="GO:0046872">
    <property type="term" value="F:metal ion binding"/>
    <property type="evidence" value="ECO:0007669"/>
    <property type="project" value="UniProtKB-KW"/>
</dbReference>
<name>A0A3Q9J1S6_9MICO</name>
<dbReference type="PANTHER" id="PTHR46470:SF2">
    <property type="entry name" value="GLYCERALDEHYDE 3-PHOSPHATE PHOSPHATASE"/>
    <property type="match status" value="1"/>
</dbReference>
<dbReference type="InterPro" id="IPR051400">
    <property type="entry name" value="HAD-like_hydrolase"/>
</dbReference>
<dbReference type="Pfam" id="PF00702">
    <property type="entry name" value="Hydrolase"/>
    <property type="match status" value="1"/>
</dbReference>